<dbReference type="RefSeq" id="WP_152271659.1">
    <property type="nucleotide sequence ID" value="NZ_VTFX01000001.1"/>
</dbReference>
<evidence type="ECO:0000256" key="2">
    <source>
        <dbReference type="SAM" id="Phobius"/>
    </source>
</evidence>
<dbReference type="AlphaFoldDB" id="A0A5N6MTT5"/>
<feature type="transmembrane region" description="Helical" evidence="2">
    <location>
        <begin position="370"/>
        <end position="391"/>
    </location>
</feature>
<dbReference type="PANTHER" id="PTHR23028">
    <property type="entry name" value="ACETYLTRANSFERASE"/>
    <property type="match status" value="1"/>
</dbReference>
<feature type="transmembrane region" description="Helical" evidence="2">
    <location>
        <begin position="252"/>
        <end position="270"/>
    </location>
</feature>
<dbReference type="GO" id="GO:0016020">
    <property type="term" value="C:membrane"/>
    <property type="evidence" value="ECO:0007669"/>
    <property type="project" value="TreeGrafter"/>
</dbReference>
<proteinExistence type="predicted"/>
<feature type="transmembrane region" description="Helical" evidence="2">
    <location>
        <begin position="277"/>
        <end position="293"/>
    </location>
</feature>
<feature type="domain" description="SGNH" evidence="4">
    <location>
        <begin position="503"/>
        <end position="720"/>
    </location>
</feature>
<keyword evidence="5" id="KW-0808">Transferase</keyword>
<dbReference type="InterPro" id="IPR002656">
    <property type="entry name" value="Acyl_transf_3_dom"/>
</dbReference>
<evidence type="ECO:0000259" key="3">
    <source>
        <dbReference type="Pfam" id="PF01757"/>
    </source>
</evidence>
<dbReference type="Pfam" id="PF01757">
    <property type="entry name" value="Acyl_transf_3"/>
    <property type="match status" value="1"/>
</dbReference>
<evidence type="ECO:0000313" key="5">
    <source>
        <dbReference type="EMBL" id="KAD4060544.1"/>
    </source>
</evidence>
<evidence type="ECO:0000313" key="6">
    <source>
        <dbReference type="Proteomes" id="UP000326852"/>
    </source>
</evidence>
<dbReference type="GO" id="GO:0009103">
    <property type="term" value="P:lipopolysaccharide biosynthetic process"/>
    <property type="evidence" value="ECO:0007669"/>
    <property type="project" value="TreeGrafter"/>
</dbReference>
<dbReference type="InterPro" id="IPR050879">
    <property type="entry name" value="Acyltransferase_3"/>
</dbReference>
<evidence type="ECO:0000256" key="1">
    <source>
        <dbReference type="SAM" id="MobiDB-lite"/>
    </source>
</evidence>
<comment type="caution">
    <text evidence="5">The sequence shown here is derived from an EMBL/GenBank/DDBJ whole genome shotgun (WGS) entry which is preliminary data.</text>
</comment>
<dbReference type="Pfam" id="PF19040">
    <property type="entry name" value="SGNH"/>
    <property type="match status" value="1"/>
</dbReference>
<keyword evidence="2" id="KW-0472">Membrane</keyword>
<name>A0A5N6MTT5_9MICC</name>
<dbReference type="PANTHER" id="PTHR23028:SF53">
    <property type="entry name" value="ACYL_TRANSF_3 DOMAIN-CONTAINING PROTEIN"/>
    <property type="match status" value="1"/>
</dbReference>
<gene>
    <name evidence="5" type="ORF">GD627_05820</name>
</gene>
<dbReference type="EMBL" id="VTFX01000001">
    <property type="protein sequence ID" value="KAD4060544.1"/>
    <property type="molecule type" value="Genomic_DNA"/>
</dbReference>
<feature type="transmembrane region" description="Helical" evidence="2">
    <location>
        <begin position="75"/>
        <end position="96"/>
    </location>
</feature>
<feature type="domain" description="Acyltransferase 3" evidence="3">
    <location>
        <begin position="51"/>
        <end position="387"/>
    </location>
</feature>
<accession>A0A5N6MTT5</accession>
<feature type="transmembrane region" description="Helical" evidence="2">
    <location>
        <begin position="53"/>
        <end position="69"/>
    </location>
</feature>
<protein>
    <submittedName>
        <fullName evidence="5">Acyltransferase family protein</fullName>
    </submittedName>
</protein>
<sequence length="728" mass="77092">MPTVSTGAAPDAEAIAGIPGSPDLAGHPRTAGRGRHALRSSPRGSTGTRRDIQGLRALAVVLVMIYHIWPDALPGGFVGVDVFFVISGYLIVWSLVRELHATSTIALASFYARRIRRLLPAAATVLLATLAATVLLFPEARWQGVARDVAASSLNVQNWNQAFSTTSYAGATAAVSPLQHYWSLAVEEQFYLVVPVLLLAAAAAARALKIRAGMSAVGLAVICGVSAVSFIHSVQFSTSDPGLAYFFTTTRIWELGLGGILALTAAGGALPRRLSTVFGWAGMVLVFAAAFGFSTAMSFPGWVALVPTAGAALCLLAGQGGRSAAPWISAGWWQSLRPVVYAGDISYSLYLWHWPVTVFTVYFLGRTPGLAAGAAIAAASVLLAVLSTRFIEKPFRRARGKTGSAGRPGAGKVTDRAAYALAAVLIAVPVAAAAVPYGLVQQKITGLTAEYDSGPYPGAMAFDSQNPAAVPEDQALRPAPEAAAADMPVFDDACKVYEPAKTSYEDCVFGDADGARAVVLVGDSHAAQYMTPLDEVAREEGYRLYVLTRNGCPFSAEPLHSKSLTYTACAAQNLETVQDILEIEPELVVTSAMRPDSYEDALGWSWDSGSRAVDGYQKVLEPLEEAGIRVGVIADLPYPGFSIPDCLNTEDNADDCFVPRSGLAVQDDPLMDAAELLDNSVSVDLTDYFCEEERCPGVVGNVVVYRDNHMTDTFARTLVQPLRTGLGL</sequence>
<feature type="transmembrane region" description="Helical" evidence="2">
    <location>
        <begin position="117"/>
        <end position="137"/>
    </location>
</feature>
<dbReference type="InterPro" id="IPR043968">
    <property type="entry name" value="SGNH"/>
</dbReference>
<organism evidence="5 6">
    <name type="scientific">Arthrobacter yangruifuii</name>
    <dbReference type="NCBI Taxonomy" id="2606616"/>
    <lineage>
        <taxon>Bacteria</taxon>
        <taxon>Bacillati</taxon>
        <taxon>Actinomycetota</taxon>
        <taxon>Actinomycetes</taxon>
        <taxon>Micrococcales</taxon>
        <taxon>Micrococcaceae</taxon>
        <taxon>Arthrobacter</taxon>
    </lineage>
</organism>
<feature type="region of interest" description="Disordered" evidence="1">
    <location>
        <begin position="1"/>
        <end position="49"/>
    </location>
</feature>
<feature type="transmembrane region" description="Helical" evidence="2">
    <location>
        <begin position="417"/>
        <end position="439"/>
    </location>
</feature>
<dbReference type="GO" id="GO:0016747">
    <property type="term" value="F:acyltransferase activity, transferring groups other than amino-acyl groups"/>
    <property type="evidence" value="ECO:0007669"/>
    <property type="project" value="InterPro"/>
</dbReference>
<keyword evidence="2" id="KW-1133">Transmembrane helix</keyword>
<evidence type="ECO:0000259" key="4">
    <source>
        <dbReference type="Pfam" id="PF19040"/>
    </source>
</evidence>
<feature type="transmembrane region" description="Helical" evidence="2">
    <location>
        <begin position="215"/>
        <end position="232"/>
    </location>
</feature>
<keyword evidence="5" id="KW-0012">Acyltransferase</keyword>
<reference evidence="5 6" key="1">
    <citation type="submission" date="2019-08" db="EMBL/GenBank/DDBJ databases">
        <title>Arthrobacter sp. nov., isolated from plateau pika and Tibetan wild ass.</title>
        <authorList>
            <person name="Ge Y."/>
        </authorList>
    </citation>
    <scope>NUCLEOTIDE SEQUENCE [LARGE SCALE GENOMIC DNA]</scope>
    <source>
        <strain evidence="5 6">785</strain>
    </source>
</reference>
<feature type="transmembrane region" description="Helical" evidence="2">
    <location>
        <begin position="190"/>
        <end position="208"/>
    </location>
</feature>
<keyword evidence="2" id="KW-0812">Transmembrane</keyword>
<dbReference type="Proteomes" id="UP000326852">
    <property type="component" value="Unassembled WGS sequence"/>
</dbReference>
<keyword evidence="6" id="KW-1185">Reference proteome</keyword>